<protein>
    <recommendedName>
        <fullName evidence="1">RES domain-containing protein</fullName>
    </recommendedName>
</protein>
<comment type="caution">
    <text evidence="2">The sequence shown here is derived from an EMBL/GenBank/DDBJ whole genome shotgun (WGS) entry which is preliminary data.</text>
</comment>
<evidence type="ECO:0000313" key="2">
    <source>
        <dbReference type="EMBL" id="GGA63889.1"/>
    </source>
</evidence>
<dbReference type="Pfam" id="PF08808">
    <property type="entry name" value="RES"/>
    <property type="match status" value="1"/>
</dbReference>
<feature type="domain" description="RES" evidence="1">
    <location>
        <begin position="71"/>
        <end position="229"/>
    </location>
</feature>
<gene>
    <name evidence="2" type="ORF">GCM10008015_00990</name>
</gene>
<accession>A0ABQ1H838</accession>
<organism evidence="2 3">
    <name type="scientific">Flavobacterium palustre</name>
    <dbReference type="NCBI Taxonomy" id="1476463"/>
    <lineage>
        <taxon>Bacteria</taxon>
        <taxon>Pseudomonadati</taxon>
        <taxon>Bacteroidota</taxon>
        <taxon>Flavobacteriia</taxon>
        <taxon>Flavobacteriales</taxon>
        <taxon>Flavobacteriaceae</taxon>
        <taxon>Flavobacterium</taxon>
    </lineage>
</organism>
<name>A0ABQ1H838_9FLAO</name>
<sequence>MKMDFQKLIEGSRYKDLAILKEEISQVMLDKRYKTEIFTNFTFNGFYRARVHNHLEGNFDKNGVLHKFTNETEFWNPPSSNVKMGRCNADGESIFYCSSDFVTAVLEVKPKVGDYITVVNFKSFYIEEVPQFRINPIGKNYLMKISSLQNLFGGYVLDEGQNEIESFLDELFHQNVDENDIYKYKLSVAISHIFMTDGTNIKKDIFKTDGLLYPSIVRNQESYCFALKPWWVHCFFKISTIQTIQIIEKGNDFLKLKLLRNGWVKGEKIYPADLFDIEWMTPPIRLENTERIEF</sequence>
<dbReference type="Proteomes" id="UP000658793">
    <property type="component" value="Unassembled WGS sequence"/>
</dbReference>
<reference evidence="3" key="1">
    <citation type="journal article" date="2019" name="Int. J. Syst. Evol. Microbiol.">
        <title>The Global Catalogue of Microorganisms (GCM) 10K type strain sequencing project: providing services to taxonomists for standard genome sequencing and annotation.</title>
        <authorList>
            <consortium name="The Broad Institute Genomics Platform"/>
            <consortium name="The Broad Institute Genome Sequencing Center for Infectious Disease"/>
            <person name="Wu L."/>
            <person name="Ma J."/>
        </authorList>
    </citation>
    <scope>NUCLEOTIDE SEQUENCE [LARGE SCALE GENOMIC DNA]</scope>
    <source>
        <strain evidence="3">CGMCC 1.12811</strain>
    </source>
</reference>
<proteinExistence type="predicted"/>
<evidence type="ECO:0000313" key="3">
    <source>
        <dbReference type="Proteomes" id="UP000658793"/>
    </source>
</evidence>
<dbReference type="EMBL" id="BMGA01000001">
    <property type="protein sequence ID" value="GGA63889.1"/>
    <property type="molecule type" value="Genomic_DNA"/>
</dbReference>
<keyword evidence="3" id="KW-1185">Reference proteome</keyword>
<dbReference type="InterPro" id="IPR014914">
    <property type="entry name" value="RES_dom"/>
</dbReference>
<evidence type="ECO:0000259" key="1">
    <source>
        <dbReference type="Pfam" id="PF08808"/>
    </source>
</evidence>